<dbReference type="Proteomes" id="UP000241769">
    <property type="component" value="Unassembled WGS sequence"/>
</dbReference>
<organism evidence="1 2">
    <name type="scientific">Planoprotostelium fungivorum</name>
    <dbReference type="NCBI Taxonomy" id="1890364"/>
    <lineage>
        <taxon>Eukaryota</taxon>
        <taxon>Amoebozoa</taxon>
        <taxon>Evosea</taxon>
        <taxon>Variosea</taxon>
        <taxon>Cavosteliida</taxon>
        <taxon>Cavosteliaceae</taxon>
        <taxon>Planoprotostelium</taxon>
    </lineage>
</organism>
<keyword evidence="2" id="KW-1185">Reference proteome</keyword>
<name>A0A2P6MY37_9EUKA</name>
<dbReference type="STRING" id="1890364.A0A2P6MY37"/>
<evidence type="ECO:0000313" key="2">
    <source>
        <dbReference type="Proteomes" id="UP000241769"/>
    </source>
</evidence>
<comment type="caution">
    <text evidence="1">The sequence shown here is derived from an EMBL/GenBank/DDBJ whole genome shotgun (WGS) entry which is preliminary data.</text>
</comment>
<evidence type="ECO:0000313" key="1">
    <source>
        <dbReference type="EMBL" id="PRP76621.1"/>
    </source>
</evidence>
<sequence length="329" mass="36911">MHSPNAVVNTFLNFFSDSSSRTAANIRLIKESREGESGEGDKPVTIREANRQKKEKTGIEAIRLSMSIVESVRQVTVPCIRRVISILGCPEHILVNRSANLVKLCDSISRIHLPEQTGRMKQDVDFRTDYHTIGVVMYRPCTAHLLPHRKECRSPVQQERREELTVEKVPKTLSNIITKLLSKNAIVTNQPSDFDRIWRAVPEAVRKRIEMKALLDVFESVATNKGHNRLAIVSGFSHLISGKIDQYAKNIPHSSVCQSLTENGSGDDRVSFVFETPSTSVHTTTFGKWTGVPFGIKKRAVFPQIYVNTKLATVDIGHRLDGEPLIDAF</sequence>
<accession>A0A2P6MY37</accession>
<gene>
    <name evidence="1" type="ORF">PROFUN_14998</name>
</gene>
<protein>
    <submittedName>
        <fullName evidence="1">PAS domain S-box</fullName>
    </submittedName>
</protein>
<dbReference type="InParanoid" id="A0A2P6MY37"/>
<dbReference type="AlphaFoldDB" id="A0A2P6MY37"/>
<proteinExistence type="predicted"/>
<reference evidence="1 2" key="1">
    <citation type="journal article" date="2018" name="Genome Biol. Evol.">
        <title>Multiple Roots of Fruiting Body Formation in Amoebozoa.</title>
        <authorList>
            <person name="Hillmann F."/>
            <person name="Forbes G."/>
            <person name="Novohradska S."/>
            <person name="Ferling I."/>
            <person name="Riege K."/>
            <person name="Groth M."/>
            <person name="Westermann M."/>
            <person name="Marz M."/>
            <person name="Spaller T."/>
            <person name="Winckler T."/>
            <person name="Schaap P."/>
            <person name="Glockner G."/>
        </authorList>
    </citation>
    <scope>NUCLEOTIDE SEQUENCE [LARGE SCALE GENOMIC DNA]</scope>
    <source>
        <strain evidence="1 2">Jena</strain>
    </source>
</reference>
<dbReference type="EMBL" id="MDYQ01000312">
    <property type="protein sequence ID" value="PRP76621.1"/>
    <property type="molecule type" value="Genomic_DNA"/>
</dbReference>